<keyword evidence="2 6" id="KW-0732">Signal</keyword>
<reference evidence="7 8" key="1">
    <citation type="submission" date="2020-03" db="EMBL/GenBank/DDBJ databases">
        <title>Soil Listeria distribution.</title>
        <authorList>
            <person name="Liao J."/>
            <person name="Wiedmann M."/>
        </authorList>
    </citation>
    <scope>NUCLEOTIDE SEQUENCE [LARGE SCALE GENOMIC DNA]</scope>
    <source>
        <strain evidence="7 8">FSL L7-1560</strain>
    </source>
</reference>
<accession>A0A7X0X2S6</accession>
<evidence type="ECO:0000256" key="5">
    <source>
        <dbReference type="ARBA" id="ARBA00023288"/>
    </source>
</evidence>
<keyword evidence="1" id="KW-1003">Cell membrane</keyword>
<evidence type="ECO:0000256" key="4">
    <source>
        <dbReference type="ARBA" id="ARBA00023139"/>
    </source>
</evidence>
<dbReference type="InterPro" id="IPR050490">
    <property type="entry name" value="Bact_solute-bd_prot1"/>
</dbReference>
<evidence type="ECO:0000256" key="2">
    <source>
        <dbReference type="ARBA" id="ARBA00022729"/>
    </source>
</evidence>
<protein>
    <submittedName>
        <fullName evidence="7">Sugar ABC transporter substrate-binding protein</fullName>
    </submittedName>
</protein>
<sequence>MKKGLLLLMVVVLSVFGLSACGGGSSSDGDKTEITYYQFSAPADGKALDEMVKEFEKQNPDIKVKVQTIAYNDYFTKLQTQIAGGDAPDAFELNYETFVQYAEKGVLADLTSYIEKDKDFDPSTLNKQAYDAFKYEDKQYGMVESFSNVVTIYNKDLFDKAGVDYPTADWTWKDEQAAAEKLTDAKNKVWGTSQPVTMNEFYKVAAQNGGSIFNEDMTAATINSPENVDALTHLTSEVTDSKVAPSPSDLSGQLPEDLFMNGQIAMLHTGIWLFDMFQDAPFEWDVQVEAGNTQKATHFFANGIGVSKDSDKKEAAFKFASFMSANEEAAKIRIDNNWELPATENKEILQPYLDATPPDNREAVFESLQYMVLPPVVKDWNKISDYTNSEFEKVLNGASTPEKALKNSEANINETMGFK</sequence>
<dbReference type="SUPFAM" id="SSF53850">
    <property type="entry name" value="Periplasmic binding protein-like II"/>
    <property type="match status" value="1"/>
</dbReference>
<evidence type="ECO:0000313" key="8">
    <source>
        <dbReference type="Proteomes" id="UP000523362"/>
    </source>
</evidence>
<dbReference type="PANTHER" id="PTHR43649:SF33">
    <property type="entry name" value="POLYGALACTURONAN_RHAMNOGALACTURONAN-BINDING PROTEIN YTCQ"/>
    <property type="match status" value="1"/>
</dbReference>
<keyword evidence="4" id="KW-0564">Palmitate</keyword>
<gene>
    <name evidence="7" type="ORF">HB897_09975</name>
</gene>
<dbReference type="AlphaFoldDB" id="A0A7X0X2S6"/>
<dbReference type="Pfam" id="PF01547">
    <property type="entry name" value="SBP_bac_1"/>
    <property type="match status" value="1"/>
</dbReference>
<dbReference type="InterPro" id="IPR006059">
    <property type="entry name" value="SBP"/>
</dbReference>
<comment type="caution">
    <text evidence="7">The sequence shown here is derived from an EMBL/GenBank/DDBJ whole genome shotgun (WGS) entry which is preliminary data.</text>
</comment>
<feature type="signal peptide" evidence="6">
    <location>
        <begin position="1"/>
        <end position="20"/>
    </location>
</feature>
<keyword evidence="5" id="KW-0449">Lipoprotein</keyword>
<dbReference type="Proteomes" id="UP000523362">
    <property type="component" value="Unassembled WGS sequence"/>
</dbReference>
<dbReference type="RefSeq" id="WP_185383849.1">
    <property type="nucleotide sequence ID" value="NZ_JAARRG010000006.1"/>
</dbReference>
<dbReference type="CDD" id="cd13585">
    <property type="entry name" value="PBP2_TMBP_like"/>
    <property type="match status" value="1"/>
</dbReference>
<proteinExistence type="predicted"/>
<feature type="chain" id="PRO_5038357039" evidence="6">
    <location>
        <begin position="21"/>
        <end position="419"/>
    </location>
</feature>
<evidence type="ECO:0000256" key="6">
    <source>
        <dbReference type="SAM" id="SignalP"/>
    </source>
</evidence>
<evidence type="ECO:0000256" key="3">
    <source>
        <dbReference type="ARBA" id="ARBA00023136"/>
    </source>
</evidence>
<dbReference type="Gene3D" id="3.40.190.10">
    <property type="entry name" value="Periplasmic binding protein-like II"/>
    <property type="match status" value="1"/>
</dbReference>
<keyword evidence="3" id="KW-0472">Membrane</keyword>
<dbReference type="EMBL" id="JAARRG010000006">
    <property type="protein sequence ID" value="MBC1486555.1"/>
    <property type="molecule type" value="Genomic_DNA"/>
</dbReference>
<evidence type="ECO:0000313" key="7">
    <source>
        <dbReference type="EMBL" id="MBC1486555.1"/>
    </source>
</evidence>
<evidence type="ECO:0000256" key="1">
    <source>
        <dbReference type="ARBA" id="ARBA00022475"/>
    </source>
</evidence>
<dbReference type="PROSITE" id="PS51257">
    <property type="entry name" value="PROKAR_LIPOPROTEIN"/>
    <property type="match status" value="1"/>
</dbReference>
<name>A0A7X0X2S6_LISSE</name>
<organism evidence="7 8">
    <name type="scientific">Listeria seeligeri</name>
    <dbReference type="NCBI Taxonomy" id="1640"/>
    <lineage>
        <taxon>Bacteria</taxon>
        <taxon>Bacillati</taxon>
        <taxon>Bacillota</taxon>
        <taxon>Bacilli</taxon>
        <taxon>Bacillales</taxon>
        <taxon>Listeriaceae</taxon>
        <taxon>Listeria</taxon>
    </lineage>
</organism>
<dbReference type="PANTHER" id="PTHR43649">
    <property type="entry name" value="ARABINOSE-BINDING PROTEIN-RELATED"/>
    <property type="match status" value="1"/>
</dbReference>